<dbReference type="Proteomes" id="UP000308891">
    <property type="component" value="Unassembled WGS sequence"/>
</dbReference>
<sequence length="288" mass="29083">MQLKQMTVLVSLALSSAAWAGDGIELFPNRYLANTFSPSDIAIGGGSQATNSDNLTPLPEAPSGNIAIGSNAKALSYDYGYFAGFSIAIGNNAYANEGGLAFGRNAMAEVSSIALGDWAKASSNSVALGVGAEAFNGSVAIGYGSLAFDTNVVSFGNTTTRRRLTNIADGIEDSDAVSMNQFKALQTKVDGLASGGSGSSSTDLEALTNRVTQAETDVRAAQSTANVAQQDAGYAKALANGAQEAADRAHESALDANRNATTAQSTANDAKNTANNAATAAGAAQSTA</sequence>
<feature type="region of interest" description="Disordered" evidence="1">
    <location>
        <begin position="246"/>
        <end position="288"/>
    </location>
</feature>
<evidence type="ECO:0000256" key="1">
    <source>
        <dbReference type="SAM" id="MobiDB-lite"/>
    </source>
</evidence>
<dbReference type="Gene3D" id="2.150.10.10">
    <property type="entry name" value="Serralysin-like metalloprotease, C-terminal"/>
    <property type="match status" value="1"/>
</dbReference>
<organism evidence="4 5">
    <name type="scientific">Crenobacter intestini</name>
    <dbReference type="NCBI Taxonomy" id="2563443"/>
    <lineage>
        <taxon>Bacteria</taxon>
        <taxon>Pseudomonadati</taxon>
        <taxon>Pseudomonadota</taxon>
        <taxon>Betaproteobacteria</taxon>
        <taxon>Neisseriales</taxon>
        <taxon>Neisseriaceae</taxon>
        <taxon>Crenobacter</taxon>
    </lineage>
</organism>
<comment type="caution">
    <text evidence="4">The sequence shown here is derived from an EMBL/GenBank/DDBJ whole genome shotgun (WGS) entry which is preliminary data.</text>
</comment>
<dbReference type="InterPro" id="IPR021793">
    <property type="entry name" value="Oprl"/>
</dbReference>
<gene>
    <name evidence="4" type="ORF">E5K04_16175</name>
</gene>
<keyword evidence="2" id="KW-0732">Signal</keyword>
<dbReference type="AlphaFoldDB" id="A0A4T0UIW7"/>
<evidence type="ECO:0000256" key="2">
    <source>
        <dbReference type="SAM" id="SignalP"/>
    </source>
</evidence>
<dbReference type="GO" id="GO:0019867">
    <property type="term" value="C:outer membrane"/>
    <property type="evidence" value="ECO:0007669"/>
    <property type="project" value="InterPro"/>
</dbReference>
<feature type="non-terminal residue" evidence="4">
    <location>
        <position position="288"/>
    </location>
</feature>
<dbReference type="EMBL" id="STGJ01000029">
    <property type="protein sequence ID" value="TIC78474.1"/>
    <property type="molecule type" value="Genomic_DNA"/>
</dbReference>
<evidence type="ECO:0000313" key="5">
    <source>
        <dbReference type="Proteomes" id="UP000308891"/>
    </source>
</evidence>
<dbReference type="InterPro" id="IPR011049">
    <property type="entry name" value="Serralysin-like_metalloprot_C"/>
</dbReference>
<dbReference type="SUPFAM" id="SSF101967">
    <property type="entry name" value="Adhesin YadA, collagen-binding domain"/>
    <property type="match status" value="1"/>
</dbReference>
<feature type="chain" id="PRO_5020893586" description="Trimeric autotransporter adhesin YadA-like stalk domain-containing protein" evidence="2">
    <location>
        <begin position="21"/>
        <end position="288"/>
    </location>
</feature>
<feature type="compositionally biased region" description="Low complexity" evidence="1">
    <location>
        <begin position="266"/>
        <end position="288"/>
    </location>
</feature>
<dbReference type="Pfam" id="PF11839">
    <property type="entry name" value="Alanine_zipper"/>
    <property type="match status" value="1"/>
</dbReference>
<dbReference type="Pfam" id="PF05662">
    <property type="entry name" value="YadA_stalk"/>
    <property type="match status" value="1"/>
</dbReference>
<feature type="domain" description="Trimeric autotransporter adhesin YadA-like stalk" evidence="3">
    <location>
        <begin position="163"/>
        <end position="201"/>
    </location>
</feature>
<keyword evidence="5" id="KW-1185">Reference proteome</keyword>
<proteinExistence type="predicted"/>
<feature type="signal peptide" evidence="2">
    <location>
        <begin position="1"/>
        <end position="20"/>
    </location>
</feature>
<evidence type="ECO:0000313" key="4">
    <source>
        <dbReference type="EMBL" id="TIC78474.1"/>
    </source>
</evidence>
<name>A0A4T0UIW7_9NEIS</name>
<accession>A0A4T0UIW7</accession>
<dbReference type="RefSeq" id="WP_235844409.1">
    <property type="nucleotide sequence ID" value="NZ_STGJ01000029.1"/>
</dbReference>
<protein>
    <recommendedName>
        <fullName evidence="3">Trimeric autotransporter adhesin YadA-like stalk domain-containing protein</fullName>
    </recommendedName>
</protein>
<evidence type="ECO:0000259" key="3">
    <source>
        <dbReference type="Pfam" id="PF05662"/>
    </source>
</evidence>
<dbReference type="InterPro" id="IPR008635">
    <property type="entry name" value="Coiled_stalk_dom"/>
</dbReference>
<reference evidence="4 5" key="1">
    <citation type="submission" date="2019-04" db="EMBL/GenBank/DDBJ databases">
        <title>Crenobacter sp. nov.</title>
        <authorList>
            <person name="Shi S."/>
        </authorList>
    </citation>
    <scope>NUCLEOTIDE SEQUENCE [LARGE SCALE GENOMIC DNA]</scope>
    <source>
        <strain evidence="4 5">GY 70310</strain>
    </source>
</reference>